<dbReference type="STRING" id="655863.F0XJ36"/>
<sequence>MVALRPSFTAAVAFRSVAAAAGAAMQMSELSSTLPPLRDSLSGIFGSVSLTAWICLLLPQLIQNYKAQSAEGLSMAFLFVWLLGDITNLFGALWTGLAPTAVALATYFCFADLVLIGQCVYYNTLNARRASQHAHVHRRRRSSATAGPLLSRRRSSSIGLPGSHRRHSARRSESNLDPLRCIITGEDETPDTNPWVHNALSLVAVFAVGTVGYFASYRMGAWDTDPEDDGLSSSDPENVYARIGMVLGYFSAVCYLCARIPQIFKNYREKSCEGLALLFFLLSLTGNLTYGASLVSYSQDRDYLIKALPWLLGSLGTVVEDGIIFMQFRLYTPKRHVDKAVSNETIRSGTVGTYGAV</sequence>
<comment type="subcellular location">
    <subcellularLocation>
        <location evidence="1">Membrane</location>
        <topology evidence="1">Multi-pass membrane protein</topology>
    </subcellularLocation>
</comment>
<dbReference type="HOGENOM" id="CLU_019699_1_1_1"/>
<evidence type="ECO:0000256" key="5">
    <source>
        <dbReference type="ARBA" id="ARBA00038039"/>
    </source>
</evidence>
<keyword evidence="2 8" id="KW-0812">Transmembrane</keyword>
<feature type="transmembrane region" description="Helical" evidence="8">
    <location>
        <begin position="74"/>
        <end position="95"/>
    </location>
</feature>
<dbReference type="Pfam" id="PF04193">
    <property type="entry name" value="PQ-loop"/>
    <property type="match status" value="2"/>
</dbReference>
<feature type="transmembrane region" description="Helical" evidence="8">
    <location>
        <begin position="307"/>
        <end position="326"/>
    </location>
</feature>
<accession>F0XJ36</accession>
<evidence type="ECO:0000313" key="9">
    <source>
        <dbReference type="EMBL" id="EFX02274.1"/>
    </source>
</evidence>
<dbReference type="GO" id="GO:0015174">
    <property type="term" value="F:basic amino acid transmembrane transporter activity"/>
    <property type="evidence" value="ECO:0007669"/>
    <property type="project" value="UniProtKB-ARBA"/>
</dbReference>
<name>F0XJ36_GROCL</name>
<gene>
    <name evidence="9" type="ORF">CMQ_2323</name>
</gene>
<comment type="similarity">
    <text evidence="5">Belongs to the laat-1 family.</text>
</comment>
<keyword evidence="4 8" id="KW-0472">Membrane</keyword>
<dbReference type="PANTHER" id="PTHR16201:SF44">
    <property type="entry name" value="SEVEN TRANSMEMBRANE PROTEIN 1"/>
    <property type="match status" value="1"/>
</dbReference>
<dbReference type="GO" id="GO:0034486">
    <property type="term" value="P:vacuolar transmembrane transport"/>
    <property type="evidence" value="ECO:0007669"/>
    <property type="project" value="UniProtKB-ARBA"/>
</dbReference>
<evidence type="ECO:0000256" key="8">
    <source>
        <dbReference type="SAM" id="Phobius"/>
    </source>
</evidence>
<dbReference type="InterPro" id="IPR006603">
    <property type="entry name" value="PQ-loop_rpt"/>
</dbReference>
<keyword evidence="3 8" id="KW-1133">Transmembrane helix</keyword>
<evidence type="ECO:0000256" key="4">
    <source>
        <dbReference type="ARBA" id="ARBA00023136"/>
    </source>
</evidence>
<protein>
    <submittedName>
        <fullName evidence="9">Vacuolar membrane pq loop repeat protein</fullName>
    </submittedName>
</protein>
<dbReference type="PANTHER" id="PTHR16201">
    <property type="entry name" value="SEVEN TRANSMEMBRANE PROTEIN 1-RELATED"/>
    <property type="match status" value="1"/>
</dbReference>
<feature type="transmembrane region" description="Helical" evidence="8">
    <location>
        <begin position="43"/>
        <end position="62"/>
    </location>
</feature>
<evidence type="ECO:0000313" key="10">
    <source>
        <dbReference type="Proteomes" id="UP000007796"/>
    </source>
</evidence>
<reference evidence="9 10" key="1">
    <citation type="journal article" date="2011" name="Proc. Natl. Acad. Sci. U.S.A.">
        <title>Genome and transcriptome analyses of the mountain pine beetle-fungal symbiont Grosmannia clavigera, a lodgepole pine pathogen.</title>
        <authorList>
            <person name="DiGuistini S."/>
            <person name="Wang Y."/>
            <person name="Liao N.Y."/>
            <person name="Taylor G."/>
            <person name="Tanguay P."/>
            <person name="Feau N."/>
            <person name="Henrissat B."/>
            <person name="Chan S.K."/>
            <person name="Hesse-Orce U."/>
            <person name="Alamouti S.M."/>
            <person name="Tsui C.K.M."/>
            <person name="Docking R.T."/>
            <person name="Levasseur A."/>
            <person name="Haridas S."/>
            <person name="Robertson G."/>
            <person name="Birol I."/>
            <person name="Holt R.A."/>
            <person name="Marra M.A."/>
            <person name="Hamelin R.C."/>
            <person name="Hirst M."/>
            <person name="Jones S.J.M."/>
            <person name="Bohlmann J."/>
            <person name="Breuil C."/>
        </authorList>
    </citation>
    <scope>NUCLEOTIDE SEQUENCE [LARGE SCALE GENOMIC DNA]</scope>
    <source>
        <strain evidence="10">kw1407 / UAMH 11150</strain>
    </source>
</reference>
<evidence type="ECO:0000256" key="1">
    <source>
        <dbReference type="ARBA" id="ARBA00004141"/>
    </source>
</evidence>
<feature type="compositionally biased region" description="Basic residues" evidence="7">
    <location>
        <begin position="133"/>
        <end position="142"/>
    </location>
</feature>
<evidence type="ECO:0000256" key="6">
    <source>
        <dbReference type="ARBA" id="ARBA00050768"/>
    </source>
</evidence>
<dbReference type="InterPro" id="IPR051415">
    <property type="entry name" value="LAAT-1"/>
</dbReference>
<dbReference type="FunFam" id="1.20.1280.290:FF:000012">
    <property type="entry name" value="Vacuolar membrane PQ loop repeat protein"/>
    <property type="match status" value="1"/>
</dbReference>
<comment type="catalytic activity">
    <reaction evidence="6">
        <text>L-histidine(out) + L-arginine(in) = L-histidine(in) + L-arginine(out)</text>
        <dbReference type="Rhea" id="RHEA:71063"/>
        <dbReference type="ChEBI" id="CHEBI:32682"/>
        <dbReference type="ChEBI" id="CHEBI:57595"/>
    </reaction>
</comment>
<feature type="compositionally biased region" description="Low complexity" evidence="7">
    <location>
        <begin position="143"/>
        <end position="162"/>
    </location>
</feature>
<feature type="transmembrane region" description="Helical" evidence="8">
    <location>
        <begin position="199"/>
        <end position="219"/>
    </location>
</feature>
<feature type="transmembrane region" description="Helical" evidence="8">
    <location>
        <begin position="101"/>
        <end position="122"/>
    </location>
</feature>
<dbReference type="FunFam" id="1.20.1280.290:FF:000009">
    <property type="entry name" value="PQ loop repeat family protein"/>
    <property type="match status" value="1"/>
</dbReference>
<keyword evidence="10" id="KW-1185">Reference proteome</keyword>
<feature type="transmembrane region" description="Helical" evidence="8">
    <location>
        <begin position="239"/>
        <end position="258"/>
    </location>
</feature>
<dbReference type="Proteomes" id="UP000007796">
    <property type="component" value="Unassembled WGS sequence"/>
</dbReference>
<dbReference type="InParanoid" id="F0XJ36"/>
<dbReference type="eggNOG" id="KOG2913">
    <property type="taxonomic scope" value="Eukaryota"/>
</dbReference>
<dbReference type="AlphaFoldDB" id="F0XJ36"/>
<dbReference type="SMART" id="SM00679">
    <property type="entry name" value="CTNS"/>
    <property type="match status" value="2"/>
</dbReference>
<dbReference type="GeneID" id="25975300"/>
<organism evidence="10">
    <name type="scientific">Grosmannia clavigera (strain kw1407 / UAMH 11150)</name>
    <name type="common">Blue stain fungus</name>
    <name type="synonym">Graphiocladiella clavigera</name>
    <dbReference type="NCBI Taxonomy" id="655863"/>
    <lineage>
        <taxon>Eukaryota</taxon>
        <taxon>Fungi</taxon>
        <taxon>Dikarya</taxon>
        <taxon>Ascomycota</taxon>
        <taxon>Pezizomycotina</taxon>
        <taxon>Sordariomycetes</taxon>
        <taxon>Sordariomycetidae</taxon>
        <taxon>Ophiostomatales</taxon>
        <taxon>Ophiostomataceae</taxon>
        <taxon>Leptographium</taxon>
    </lineage>
</organism>
<dbReference type="Gene3D" id="1.20.1280.290">
    <property type="match status" value="2"/>
</dbReference>
<evidence type="ECO:0000256" key="2">
    <source>
        <dbReference type="ARBA" id="ARBA00022692"/>
    </source>
</evidence>
<dbReference type="RefSeq" id="XP_014171756.1">
    <property type="nucleotide sequence ID" value="XM_014316281.1"/>
</dbReference>
<feature type="transmembrane region" description="Helical" evidence="8">
    <location>
        <begin position="274"/>
        <end position="295"/>
    </location>
</feature>
<dbReference type="EMBL" id="GL629782">
    <property type="protein sequence ID" value="EFX02274.1"/>
    <property type="molecule type" value="Genomic_DNA"/>
</dbReference>
<proteinExistence type="inferred from homology"/>
<feature type="region of interest" description="Disordered" evidence="7">
    <location>
        <begin position="133"/>
        <end position="172"/>
    </location>
</feature>
<evidence type="ECO:0000256" key="3">
    <source>
        <dbReference type="ARBA" id="ARBA00022989"/>
    </source>
</evidence>
<dbReference type="GO" id="GO:0098852">
    <property type="term" value="C:lytic vacuole membrane"/>
    <property type="evidence" value="ECO:0007669"/>
    <property type="project" value="UniProtKB-ARBA"/>
</dbReference>
<dbReference type="OrthoDB" id="8048523at2759"/>
<evidence type="ECO:0000256" key="7">
    <source>
        <dbReference type="SAM" id="MobiDB-lite"/>
    </source>
</evidence>